<comment type="caution">
    <text evidence="1">The sequence shown here is derived from an EMBL/GenBank/DDBJ whole genome shotgun (WGS) entry which is preliminary data.</text>
</comment>
<protein>
    <submittedName>
        <fullName evidence="1">Uncharacterized protein</fullName>
    </submittedName>
</protein>
<name>C0DS06_EIKCO</name>
<sequence>METHAAFVGTDGVVVLRTVTGEGFDCAVVEFDGEVDFQGALRIFQDFIHRRVGIEPVAGGFHLFAGDFERIQGFFCSRLGHFSSFSCWVELKGLAVVTITNFQTKYNRVWPIIEKYIHLYRVLFSPVFQYLFLTADGYVGMSGFNRDVDGTNQRNFKQAIFQWLYMK</sequence>
<accession>C0DS06</accession>
<reference evidence="1 2" key="1">
    <citation type="submission" date="2009-01" db="EMBL/GenBank/DDBJ databases">
        <authorList>
            <person name="Fulton L."/>
            <person name="Clifton S."/>
            <person name="Chinwalla A.T."/>
            <person name="Mitreva M."/>
            <person name="Sodergren E."/>
            <person name="Weinstock G."/>
            <person name="Clifton S."/>
            <person name="Dooling D.J."/>
            <person name="Fulton B."/>
            <person name="Minx P."/>
            <person name="Pepin K.H."/>
            <person name="Johnson M."/>
            <person name="Bhonagiri V."/>
            <person name="Nash W.E."/>
            <person name="Mardis E.R."/>
            <person name="Wilson R.K."/>
        </authorList>
    </citation>
    <scope>NUCLEOTIDE SEQUENCE [LARGE SCALE GENOMIC DNA]</scope>
    <source>
        <strain evidence="1 2">ATCC 23834</strain>
    </source>
</reference>
<dbReference type="EMBL" id="ACEA01000003">
    <property type="protein sequence ID" value="EEG25124.1"/>
    <property type="molecule type" value="Genomic_DNA"/>
</dbReference>
<evidence type="ECO:0000313" key="2">
    <source>
        <dbReference type="Proteomes" id="UP000005837"/>
    </source>
</evidence>
<organism evidence="1 2">
    <name type="scientific">Eikenella corrodens ATCC 23834</name>
    <dbReference type="NCBI Taxonomy" id="546274"/>
    <lineage>
        <taxon>Bacteria</taxon>
        <taxon>Pseudomonadati</taxon>
        <taxon>Pseudomonadota</taxon>
        <taxon>Betaproteobacteria</taxon>
        <taxon>Neisseriales</taxon>
        <taxon>Neisseriaceae</taxon>
        <taxon>Eikenella</taxon>
    </lineage>
</organism>
<evidence type="ECO:0000313" key="1">
    <source>
        <dbReference type="EMBL" id="EEG25124.1"/>
    </source>
</evidence>
<proteinExistence type="predicted"/>
<dbReference type="AlphaFoldDB" id="C0DS06"/>
<gene>
    <name evidence="1" type="ORF">EIKCOROL_00122</name>
</gene>
<dbReference type="HOGENOM" id="CLU_1591940_0_0_4"/>
<dbReference type="Proteomes" id="UP000005837">
    <property type="component" value="Unassembled WGS sequence"/>
</dbReference>